<dbReference type="EMBL" id="SDRB02004655">
    <property type="protein sequence ID" value="THG15543.1"/>
    <property type="molecule type" value="Genomic_DNA"/>
</dbReference>
<evidence type="ECO:0000313" key="1">
    <source>
        <dbReference type="EMBL" id="THG15543.1"/>
    </source>
</evidence>
<organism evidence="1 2">
    <name type="scientific">Camellia sinensis var. sinensis</name>
    <name type="common">China tea</name>
    <dbReference type="NCBI Taxonomy" id="542762"/>
    <lineage>
        <taxon>Eukaryota</taxon>
        <taxon>Viridiplantae</taxon>
        <taxon>Streptophyta</taxon>
        <taxon>Embryophyta</taxon>
        <taxon>Tracheophyta</taxon>
        <taxon>Spermatophyta</taxon>
        <taxon>Magnoliopsida</taxon>
        <taxon>eudicotyledons</taxon>
        <taxon>Gunneridae</taxon>
        <taxon>Pentapetalae</taxon>
        <taxon>asterids</taxon>
        <taxon>Ericales</taxon>
        <taxon>Theaceae</taxon>
        <taxon>Camellia</taxon>
    </lineage>
</organism>
<name>A0A4S4EGG6_CAMSN</name>
<reference evidence="1 2" key="1">
    <citation type="journal article" date="2018" name="Proc. Natl. Acad. Sci. U.S.A.">
        <title>Draft genome sequence of Camellia sinensis var. sinensis provides insights into the evolution of the tea genome and tea quality.</title>
        <authorList>
            <person name="Wei C."/>
            <person name="Yang H."/>
            <person name="Wang S."/>
            <person name="Zhao J."/>
            <person name="Liu C."/>
            <person name="Gao L."/>
            <person name="Xia E."/>
            <person name="Lu Y."/>
            <person name="Tai Y."/>
            <person name="She G."/>
            <person name="Sun J."/>
            <person name="Cao H."/>
            <person name="Tong W."/>
            <person name="Gao Q."/>
            <person name="Li Y."/>
            <person name="Deng W."/>
            <person name="Jiang X."/>
            <person name="Wang W."/>
            <person name="Chen Q."/>
            <person name="Zhang S."/>
            <person name="Li H."/>
            <person name="Wu J."/>
            <person name="Wang P."/>
            <person name="Li P."/>
            <person name="Shi C."/>
            <person name="Zheng F."/>
            <person name="Jian J."/>
            <person name="Huang B."/>
            <person name="Shan D."/>
            <person name="Shi M."/>
            <person name="Fang C."/>
            <person name="Yue Y."/>
            <person name="Li F."/>
            <person name="Li D."/>
            <person name="Wei S."/>
            <person name="Han B."/>
            <person name="Jiang C."/>
            <person name="Yin Y."/>
            <person name="Xia T."/>
            <person name="Zhang Z."/>
            <person name="Bennetzen J.L."/>
            <person name="Zhao S."/>
            <person name="Wan X."/>
        </authorList>
    </citation>
    <scope>NUCLEOTIDE SEQUENCE [LARGE SCALE GENOMIC DNA]</scope>
    <source>
        <strain evidence="2">cv. Shuchazao</strain>
        <tissue evidence="1">Leaf</tissue>
    </source>
</reference>
<dbReference type="Proteomes" id="UP000306102">
    <property type="component" value="Unassembled WGS sequence"/>
</dbReference>
<dbReference type="PANTHER" id="PTHR33696:SF20">
    <property type="entry name" value="DUF688 FAMILY PROTEIN"/>
    <property type="match status" value="1"/>
</dbReference>
<protein>
    <submittedName>
        <fullName evidence="1">Uncharacterized protein</fullName>
    </submittedName>
</protein>
<keyword evidence="2" id="KW-1185">Reference proteome</keyword>
<sequence length="162" mass="18106">MSHRRFHSVGNVPFSWEDSPGVSKVTLQDYPTDARLNALNLPPSPEFRKDRIITPALNIKIPLPPCLVQQQPNRSSSRRGLRPQEDPFLAALKECTKSVGSVRAGVESTSNNSLGFKVRKSKFMTFSCKRSCDVKEDNFVGFSNLPPLPRDRSHAGSVKIRE</sequence>
<evidence type="ECO:0000313" key="2">
    <source>
        <dbReference type="Proteomes" id="UP000306102"/>
    </source>
</evidence>
<proteinExistence type="predicted"/>
<dbReference type="PANTHER" id="PTHR33696">
    <property type="entry name" value="T22J18.15-RELATED"/>
    <property type="match status" value="1"/>
</dbReference>
<gene>
    <name evidence="1" type="ORF">TEA_024737</name>
</gene>
<dbReference type="AlphaFoldDB" id="A0A4S4EGG6"/>
<comment type="caution">
    <text evidence="1">The sequence shown here is derived from an EMBL/GenBank/DDBJ whole genome shotgun (WGS) entry which is preliminary data.</text>
</comment>
<accession>A0A4S4EGG6</accession>